<comment type="similarity">
    <text evidence="1">Belongs to the Gfa family.</text>
</comment>
<evidence type="ECO:0000256" key="3">
    <source>
        <dbReference type="ARBA" id="ARBA00022833"/>
    </source>
</evidence>
<keyword evidence="2" id="KW-0479">Metal-binding</keyword>
<gene>
    <name evidence="5" type="ORF">NTG6680_2744</name>
</gene>
<dbReference type="SUPFAM" id="SSF51316">
    <property type="entry name" value="Mss4-like"/>
    <property type="match status" value="1"/>
</dbReference>
<dbReference type="EMBL" id="OU912926">
    <property type="protein sequence ID" value="CAG9933993.1"/>
    <property type="molecule type" value="Genomic_DNA"/>
</dbReference>
<evidence type="ECO:0000259" key="4">
    <source>
        <dbReference type="PROSITE" id="PS51891"/>
    </source>
</evidence>
<protein>
    <recommendedName>
        <fullName evidence="4">CENP-V/GFA domain-containing protein</fullName>
    </recommendedName>
</protein>
<evidence type="ECO:0000256" key="2">
    <source>
        <dbReference type="ARBA" id="ARBA00022723"/>
    </source>
</evidence>
<dbReference type="Gene3D" id="2.170.150.70">
    <property type="match status" value="1"/>
</dbReference>
<evidence type="ECO:0000313" key="5">
    <source>
        <dbReference type="EMBL" id="CAG9933993.1"/>
    </source>
</evidence>
<dbReference type="PANTHER" id="PTHR28620">
    <property type="entry name" value="CENTROMERE PROTEIN V"/>
    <property type="match status" value="1"/>
</dbReference>
<proteinExistence type="inferred from homology"/>
<keyword evidence="6" id="KW-1185">Reference proteome</keyword>
<sequence>MQLRLSICTKTRNWNAIIKPDAFQLQFDESNLRDYQFDHKVGHHLFCKHCGVRSFARGYVEEIGGDYVSI</sequence>
<accession>A0ABM8Z231</accession>
<keyword evidence="3" id="KW-0862">Zinc</keyword>
<dbReference type="InterPro" id="IPR052355">
    <property type="entry name" value="CENP-V-like"/>
</dbReference>
<name>A0ABM8Z231_9PROT</name>
<reference evidence="5 6" key="1">
    <citation type="submission" date="2021-10" db="EMBL/GenBank/DDBJ databases">
        <authorList>
            <person name="Koch H."/>
        </authorList>
    </citation>
    <scope>NUCLEOTIDE SEQUENCE [LARGE SCALE GENOMIC DNA]</scope>
    <source>
        <strain evidence="5">6680</strain>
    </source>
</reference>
<dbReference type="PANTHER" id="PTHR28620:SF1">
    <property type="entry name" value="CENP-V_GFA DOMAIN-CONTAINING PROTEIN"/>
    <property type="match status" value="1"/>
</dbReference>
<evidence type="ECO:0000256" key="1">
    <source>
        <dbReference type="ARBA" id="ARBA00005495"/>
    </source>
</evidence>
<feature type="domain" description="CENP-V/GFA" evidence="4">
    <location>
        <begin position="1"/>
        <end position="70"/>
    </location>
</feature>
<dbReference type="InterPro" id="IPR011057">
    <property type="entry name" value="Mss4-like_sf"/>
</dbReference>
<dbReference type="Proteomes" id="UP000839052">
    <property type="component" value="Chromosome"/>
</dbReference>
<evidence type="ECO:0000313" key="6">
    <source>
        <dbReference type="Proteomes" id="UP000839052"/>
    </source>
</evidence>
<dbReference type="PROSITE" id="PS51891">
    <property type="entry name" value="CENP_V_GFA"/>
    <property type="match status" value="1"/>
</dbReference>
<dbReference type="InterPro" id="IPR006913">
    <property type="entry name" value="CENP-V/GFA"/>
</dbReference>
<dbReference type="RefSeq" id="WP_239797686.1">
    <property type="nucleotide sequence ID" value="NZ_OU912926.1"/>
</dbReference>
<organism evidence="5 6">
    <name type="scientific">Candidatus Nitrotoga arctica</name>
    <dbReference type="NCBI Taxonomy" id="453162"/>
    <lineage>
        <taxon>Bacteria</taxon>
        <taxon>Pseudomonadati</taxon>
        <taxon>Pseudomonadota</taxon>
        <taxon>Betaproteobacteria</taxon>
        <taxon>Nitrosomonadales</taxon>
        <taxon>Gallionellaceae</taxon>
        <taxon>Candidatus Nitrotoga</taxon>
    </lineage>
</organism>